<dbReference type="InterPro" id="IPR006847">
    <property type="entry name" value="IF2_N"/>
</dbReference>
<dbReference type="Proteomes" id="UP001501094">
    <property type="component" value="Unassembled WGS sequence"/>
</dbReference>
<organism evidence="2 3">
    <name type="scientific">Myceligenerans crystallogenes</name>
    <dbReference type="NCBI Taxonomy" id="316335"/>
    <lineage>
        <taxon>Bacteria</taxon>
        <taxon>Bacillati</taxon>
        <taxon>Actinomycetota</taxon>
        <taxon>Actinomycetes</taxon>
        <taxon>Micrococcales</taxon>
        <taxon>Promicromonosporaceae</taxon>
        <taxon>Myceligenerans</taxon>
    </lineage>
</organism>
<proteinExistence type="predicted"/>
<dbReference type="EMBL" id="BAAANL010000012">
    <property type="protein sequence ID" value="GAA1876168.1"/>
    <property type="molecule type" value="Genomic_DNA"/>
</dbReference>
<gene>
    <name evidence="2" type="ORF">GCM10009751_39870</name>
</gene>
<dbReference type="Gene3D" id="3.40.50.300">
    <property type="entry name" value="P-loop containing nucleotide triphosphate hydrolases"/>
    <property type="match status" value="1"/>
</dbReference>
<evidence type="ECO:0000313" key="3">
    <source>
        <dbReference type="Proteomes" id="UP001501094"/>
    </source>
</evidence>
<evidence type="ECO:0000259" key="1">
    <source>
        <dbReference type="Pfam" id="PF04760"/>
    </source>
</evidence>
<dbReference type="Gene3D" id="1.10.10.2480">
    <property type="match status" value="1"/>
</dbReference>
<name>A0ABP4ZZQ1_9MICO</name>
<comment type="caution">
    <text evidence="2">The sequence shown here is derived from an EMBL/GenBank/DDBJ whole genome shotgun (WGS) entry which is preliminary data.</text>
</comment>
<keyword evidence="3" id="KW-1185">Reference proteome</keyword>
<dbReference type="InterPro" id="IPR027417">
    <property type="entry name" value="P-loop_NTPase"/>
</dbReference>
<dbReference type="PANTHER" id="PTHR34301:SF8">
    <property type="entry name" value="ATPASE DOMAIN-CONTAINING PROTEIN"/>
    <property type="match status" value="1"/>
</dbReference>
<dbReference type="Pfam" id="PF04760">
    <property type="entry name" value="IF2_N"/>
    <property type="match status" value="1"/>
</dbReference>
<sequence>MSQRVHEIARDLQIPSADVIAHLRKIGEHVVSASSAVADPVARRVYEDFGGLFPSESAVPEVQERAFPTTPATTLTWQANPVKEPRAKDVIHHVEQLHLEFPESRIHRRMLGALGSQFVYADVFRTSDGKKCGLGLVRFSGAIESAFGLTREIMFFYSPYRDLQARTFKVAKDKLANLPREVTPDVAFFSSPDDRLTERLKDWSRLQFLAIPLPASLGEEPIALINQLRDHIYARDLFYETTPVSGDKFFGRATLLQELRDDIANQRVSGLFGLRKSGKTSILHELRASLASDNLLLPFIDLETLPSPPTDPTPDFVREISSRVSAAISEHGIRCRELERVSKEPSVSALKPALDSAVQKLDRSGKTLVLLLDEIEYLTPSDQVDTQEAEFPALAQALASLRAVAQSNPNFTFILAGLTNHILENGRLYGRPNPLFSWAKARYVGPLSRRDADNLATTLGARMGIEIDKGALNALYEASGGHAYLYRNLASAVVGTLPMETYRRIMRQPDVQYQLIPWKRGVAGNVEEMINHLTRYYPTEGVLIELLKDSPQDFAEIAQDEHKAIHHLSSLGLISEDSGRFQVNVLLELI</sequence>
<dbReference type="SUPFAM" id="SSF52540">
    <property type="entry name" value="P-loop containing nucleoside triphosphate hydrolases"/>
    <property type="match status" value="1"/>
</dbReference>
<feature type="domain" description="Translation initiation factor IF-2 N-terminal" evidence="1">
    <location>
        <begin position="4"/>
        <end position="50"/>
    </location>
</feature>
<accession>A0ABP4ZZQ1</accession>
<protein>
    <recommendedName>
        <fullName evidence="1">Translation initiation factor IF-2 N-terminal domain-containing protein</fullName>
    </recommendedName>
</protein>
<reference evidence="3" key="1">
    <citation type="journal article" date="2019" name="Int. J. Syst. Evol. Microbiol.">
        <title>The Global Catalogue of Microorganisms (GCM) 10K type strain sequencing project: providing services to taxonomists for standard genome sequencing and annotation.</title>
        <authorList>
            <consortium name="The Broad Institute Genomics Platform"/>
            <consortium name="The Broad Institute Genome Sequencing Center for Infectious Disease"/>
            <person name="Wu L."/>
            <person name="Ma J."/>
        </authorList>
    </citation>
    <scope>NUCLEOTIDE SEQUENCE [LARGE SCALE GENOMIC DNA]</scope>
    <source>
        <strain evidence="3">JCM 14326</strain>
    </source>
</reference>
<evidence type="ECO:0000313" key="2">
    <source>
        <dbReference type="EMBL" id="GAA1876168.1"/>
    </source>
</evidence>
<dbReference type="PANTHER" id="PTHR34301">
    <property type="entry name" value="DNA-BINDING PROTEIN-RELATED"/>
    <property type="match status" value="1"/>
</dbReference>